<dbReference type="EMBL" id="FNCN01000008">
    <property type="protein sequence ID" value="SDG79454.1"/>
    <property type="molecule type" value="Genomic_DNA"/>
</dbReference>
<dbReference type="InterPro" id="IPR000914">
    <property type="entry name" value="SBP_5_dom"/>
</dbReference>
<dbReference type="GO" id="GO:1904680">
    <property type="term" value="F:peptide transmembrane transporter activity"/>
    <property type="evidence" value="ECO:0007669"/>
    <property type="project" value="TreeGrafter"/>
</dbReference>
<evidence type="ECO:0000256" key="5">
    <source>
        <dbReference type="SAM" id="SignalP"/>
    </source>
</evidence>
<sequence>MRKSGAVAAIGALGLLAAACGGGGSADGGKDAGAKDATFTAAIPTDPGALDPATAVLSVTNGTLAQAYDALVHQGPNGVVSGLAEKWEVKPDSVTFTIRKDVTCSDGSTVTPSVIAENFAHLANPETKSPIYGVLVPAGLTAKADDAAGTVTLSTPQPYSFILENARDVWIVCGKGLKDRSILTKQTSGSGPYVLSESVSGDHYTFTRREGYAWGRGGTTNNEPGSPAKIVLKVVPNEQTAANLLTSGGINFAVIQGPDRDRLEKMSGFNNRVIAAGNGQYFYNQKKGLPGADPAVRKALTQAVNLQELGGISTSGKGGKATGLVWESMEPCKDDSVTGSLPPYDTAAATAALDAAGWKPGADGIREKDGKKLSLRYVYVTTRGPGFQAAAEYLAGEWKKIGVELKLNGVIDTKLAEVMNVSGDWDVIWLPIGVGLPSQLTAFLSGPSAPKGANFAHLDNKRYTELVAEAIQKPGPEGCKLWAEAERALFTNHDLVPVVEDTLLLAMKGATVDTYGDIPIATSVRMKSAG</sequence>
<dbReference type="RefSeq" id="WP_093170157.1">
    <property type="nucleotide sequence ID" value="NZ_FNCN01000008.1"/>
</dbReference>
<dbReference type="GO" id="GO:0030313">
    <property type="term" value="C:cell envelope"/>
    <property type="evidence" value="ECO:0007669"/>
    <property type="project" value="UniProtKB-SubCell"/>
</dbReference>
<keyword evidence="4 5" id="KW-0732">Signal</keyword>
<dbReference type="InterPro" id="IPR039424">
    <property type="entry name" value="SBP_5"/>
</dbReference>
<dbReference type="OrthoDB" id="5240629at2"/>
<dbReference type="PANTHER" id="PTHR30290:SF10">
    <property type="entry name" value="PERIPLASMIC OLIGOPEPTIDE-BINDING PROTEIN-RELATED"/>
    <property type="match status" value="1"/>
</dbReference>
<accession>A0A1G7X5K0</accession>
<organism evidence="7 8">
    <name type="scientific">Sinosporangium album</name>
    <dbReference type="NCBI Taxonomy" id="504805"/>
    <lineage>
        <taxon>Bacteria</taxon>
        <taxon>Bacillati</taxon>
        <taxon>Actinomycetota</taxon>
        <taxon>Actinomycetes</taxon>
        <taxon>Streptosporangiales</taxon>
        <taxon>Streptosporangiaceae</taxon>
        <taxon>Sinosporangium</taxon>
    </lineage>
</organism>
<evidence type="ECO:0000313" key="8">
    <source>
        <dbReference type="Proteomes" id="UP000198923"/>
    </source>
</evidence>
<dbReference type="Pfam" id="PF00496">
    <property type="entry name" value="SBP_bac_5"/>
    <property type="match status" value="1"/>
</dbReference>
<comment type="subcellular location">
    <subcellularLocation>
        <location evidence="1">Cell envelope</location>
    </subcellularLocation>
</comment>
<dbReference type="Gene3D" id="3.10.105.10">
    <property type="entry name" value="Dipeptide-binding Protein, Domain 3"/>
    <property type="match status" value="1"/>
</dbReference>
<dbReference type="GO" id="GO:0042597">
    <property type="term" value="C:periplasmic space"/>
    <property type="evidence" value="ECO:0007669"/>
    <property type="project" value="UniProtKB-ARBA"/>
</dbReference>
<evidence type="ECO:0000313" key="7">
    <source>
        <dbReference type="EMBL" id="SDG79454.1"/>
    </source>
</evidence>
<dbReference type="GO" id="GO:0043190">
    <property type="term" value="C:ATP-binding cassette (ABC) transporter complex"/>
    <property type="evidence" value="ECO:0007669"/>
    <property type="project" value="InterPro"/>
</dbReference>
<dbReference type="PANTHER" id="PTHR30290">
    <property type="entry name" value="PERIPLASMIC BINDING COMPONENT OF ABC TRANSPORTER"/>
    <property type="match status" value="1"/>
</dbReference>
<evidence type="ECO:0000256" key="2">
    <source>
        <dbReference type="ARBA" id="ARBA00005695"/>
    </source>
</evidence>
<reference evidence="7 8" key="1">
    <citation type="submission" date="2016-10" db="EMBL/GenBank/DDBJ databases">
        <authorList>
            <person name="de Groot N.N."/>
        </authorList>
    </citation>
    <scope>NUCLEOTIDE SEQUENCE [LARGE SCALE GENOMIC DNA]</scope>
    <source>
        <strain evidence="7 8">CPCC 201354</strain>
    </source>
</reference>
<dbReference type="InterPro" id="IPR030678">
    <property type="entry name" value="Peptide/Ni-bd"/>
</dbReference>
<dbReference type="PIRSF" id="PIRSF002741">
    <property type="entry name" value="MppA"/>
    <property type="match status" value="1"/>
</dbReference>
<dbReference type="SUPFAM" id="SSF53850">
    <property type="entry name" value="Periplasmic binding protein-like II"/>
    <property type="match status" value="1"/>
</dbReference>
<comment type="similarity">
    <text evidence="2">Belongs to the bacterial solute-binding protein 5 family.</text>
</comment>
<dbReference type="STRING" id="504805.SAMN05421505_10847"/>
<feature type="chain" id="PRO_5039170433" evidence="5">
    <location>
        <begin position="20"/>
        <end position="530"/>
    </location>
</feature>
<dbReference type="Gene3D" id="3.40.190.10">
    <property type="entry name" value="Periplasmic binding protein-like II"/>
    <property type="match status" value="1"/>
</dbReference>
<feature type="signal peptide" evidence="5">
    <location>
        <begin position="1"/>
        <end position="19"/>
    </location>
</feature>
<evidence type="ECO:0000259" key="6">
    <source>
        <dbReference type="Pfam" id="PF00496"/>
    </source>
</evidence>
<evidence type="ECO:0000256" key="1">
    <source>
        <dbReference type="ARBA" id="ARBA00004196"/>
    </source>
</evidence>
<keyword evidence="3" id="KW-0813">Transport</keyword>
<proteinExistence type="inferred from homology"/>
<dbReference type="AlphaFoldDB" id="A0A1G7X5K0"/>
<name>A0A1G7X5K0_9ACTN</name>
<keyword evidence="8" id="KW-1185">Reference proteome</keyword>
<gene>
    <name evidence="7" type="ORF">SAMN05421505_10847</name>
</gene>
<evidence type="ECO:0000256" key="4">
    <source>
        <dbReference type="ARBA" id="ARBA00022729"/>
    </source>
</evidence>
<dbReference type="GO" id="GO:0015833">
    <property type="term" value="P:peptide transport"/>
    <property type="evidence" value="ECO:0007669"/>
    <property type="project" value="TreeGrafter"/>
</dbReference>
<feature type="domain" description="Solute-binding protein family 5" evidence="6">
    <location>
        <begin position="79"/>
        <end position="439"/>
    </location>
</feature>
<protein>
    <submittedName>
        <fullName evidence="7">Peptide/nickel transport system substrate-binding protein</fullName>
    </submittedName>
</protein>
<dbReference type="Proteomes" id="UP000198923">
    <property type="component" value="Unassembled WGS sequence"/>
</dbReference>
<evidence type="ECO:0000256" key="3">
    <source>
        <dbReference type="ARBA" id="ARBA00022448"/>
    </source>
</evidence>
<dbReference type="PROSITE" id="PS51257">
    <property type="entry name" value="PROKAR_LIPOPROTEIN"/>
    <property type="match status" value="1"/>
</dbReference>